<dbReference type="EMBL" id="LR796854">
    <property type="protein sequence ID" value="CAB4169840.1"/>
    <property type="molecule type" value="Genomic_DNA"/>
</dbReference>
<organism evidence="2">
    <name type="scientific">uncultured Caudovirales phage</name>
    <dbReference type="NCBI Taxonomy" id="2100421"/>
    <lineage>
        <taxon>Viruses</taxon>
        <taxon>Duplodnaviria</taxon>
        <taxon>Heunggongvirae</taxon>
        <taxon>Uroviricota</taxon>
        <taxon>Caudoviricetes</taxon>
        <taxon>Peduoviridae</taxon>
        <taxon>Maltschvirus</taxon>
        <taxon>Maltschvirus maltsch</taxon>
    </lineage>
</organism>
<protein>
    <submittedName>
        <fullName evidence="2">Uncharacterized protein</fullName>
    </submittedName>
</protein>
<reference evidence="2" key="1">
    <citation type="submission" date="2020-05" db="EMBL/GenBank/DDBJ databases">
        <authorList>
            <person name="Chiriac C."/>
            <person name="Salcher M."/>
            <person name="Ghai R."/>
            <person name="Kavagutti S V."/>
        </authorList>
    </citation>
    <scope>NUCLEOTIDE SEQUENCE</scope>
</reference>
<evidence type="ECO:0000313" key="3">
    <source>
        <dbReference type="EMBL" id="CAB4210542.1"/>
    </source>
</evidence>
<name>A0A6J5RN93_9CAUD</name>
<proteinExistence type="predicted"/>
<evidence type="ECO:0000313" key="1">
    <source>
        <dbReference type="EMBL" id="CAB4169840.1"/>
    </source>
</evidence>
<evidence type="ECO:0000313" key="2">
    <source>
        <dbReference type="EMBL" id="CAB4197512.1"/>
    </source>
</evidence>
<accession>A0A6J5RN93</accession>
<dbReference type="EMBL" id="LR797363">
    <property type="protein sequence ID" value="CAB4210542.1"/>
    <property type="molecule type" value="Genomic_DNA"/>
</dbReference>
<dbReference type="EMBL" id="LR797267">
    <property type="protein sequence ID" value="CAB4197512.1"/>
    <property type="molecule type" value="Genomic_DNA"/>
</dbReference>
<sequence length="89" mass="9771">MTLERLWQLTNDAASNTAEFKEHYDFAGEVGPAPVLKLLIGRDNLRGVMERVARQTGPALAGILREALDADDAAWPKEKRRIDGGPVSL</sequence>
<gene>
    <name evidence="2" type="ORF">UFOVP1318_20</name>
    <name evidence="3" type="ORF">UFOVP1430_24</name>
    <name evidence="1" type="ORF">UFOVP903_26</name>
</gene>